<dbReference type="EMBL" id="JBHSZG010000002">
    <property type="protein sequence ID" value="MFC7137754.1"/>
    <property type="molecule type" value="Genomic_DNA"/>
</dbReference>
<organism evidence="1 3">
    <name type="scientific">Halobaculum litoreum</name>
    <dbReference type="NCBI Taxonomy" id="3031998"/>
    <lineage>
        <taxon>Archaea</taxon>
        <taxon>Methanobacteriati</taxon>
        <taxon>Methanobacteriota</taxon>
        <taxon>Stenosarchaea group</taxon>
        <taxon>Halobacteria</taxon>
        <taxon>Halobacteriales</taxon>
        <taxon>Haloferacaceae</taxon>
        <taxon>Halobaculum</taxon>
    </lineage>
</organism>
<evidence type="ECO:0000313" key="3">
    <source>
        <dbReference type="Proteomes" id="UP001596368"/>
    </source>
</evidence>
<reference evidence="1" key="1">
    <citation type="journal article" date="2014" name="Int. J. Syst. Evol. Microbiol.">
        <title>Complete genome sequence of Corynebacterium casei LMG S-19264T (=DSM 44701T), isolated from a smear-ripened cheese.</title>
        <authorList>
            <consortium name="US DOE Joint Genome Institute (JGI-PGF)"/>
            <person name="Walter F."/>
            <person name="Albersmeier A."/>
            <person name="Kalinowski J."/>
            <person name="Ruckert C."/>
        </authorList>
    </citation>
    <scope>NUCLEOTIDE SEQUENCE [LARGE SCALE GENOMIC DNA]</scope>
    <source>
        <strain evidence="1">NBRC 112578</strain>
    </source>
</reference>
<comment type="caution">
    <text evidence="1">The sequence shown here is derived from an EMBL/GenBank/DDBJ whole genome shotgun (WGS) entry which is preliminary data.</text>
</comment>
<gene>
    <name evidence="1" type="ORF">ACFQRB_16255</name>
    <name evidence="2" type="ORF">ACFQRB_17400</name>
</gene>
<evidence type="ECO:0000313" key="1">
    <source>
        <dbReference type="EMBL" id="MFC7137577.1"/>
    </source>
</evidence>
<dbReference type="AlphaFoldDB" id="A0ABD5XR40"/>
<dbReference type="Proteomes" id="UP001596368">
    <property type="component" value="Unassembled WGS sequence"/>
</dbReference>
<dbReference type="InterPro" id="IPR038396">
    <property type="entry name" value="SpoIIAA-like_sf"/>
</dbReference>
<accession>A0ABD5XR40</accession>
<dbReference type="Gene3D" id="3.40.50.10600">
    <property type="entry name" value="SpoIIaa-like domains"/>
    <property type="match status" value="1"/>
</dbReference>
<sequence>MYHYIDDRNEGPVLAIRFADRVTEEDFAALSDDMNERIAEYGSVRLYVEFDGIPRPGWTRSTTT</sequence>
<name>A0ABD5XR40_9EURY</name>
<proteinExistence type="predicted"/>
<reference evidence="3" key="2">
    <citation type="journal article" date="2019" name="Int. J. Syst. Evol. Microbiol.">
        <title>The Global Catalogue of Microorganisms (GCM) 10K type strain sequencing project: providing services to taxonomists for standard genome sequencing and annotation.</title>
        <authorList>
            <consortium name="The Broad Institute Genomics Platform"/>
            <consortium name="The Broad Institute Genome Sequencing Center for Infectious Disease"/>
            <person name="Wu L."/>
            <person name="Ma J."/>
        </authorList>
    </citation>
    <scope>NUCLEOTIDE SEQUENCE [LARGE SCALE GENOMIC DNA]</scope>
    <source>
        <strain evidence="3">DT92</strain>
    </source>
</reference>
<reference evidence="1" key="3">
    <citation type="submission" date="2024-09" db="EMBL/GenBank/DDBJ databases">
        <authorList>
            <person name="Sun Q."/>
        </authorList>
    </citation>
    <scope>NUCLEOTIDE SEQUENCE</scope>
    <source>
        <strain evidence="1">NBRC 112578</strain>
    </source>
</reference>
<dbReference type="EMBL" id="JBHSZG010000002">
    <property type="protein sequence ID" value="MFC7137577.1"/>
    <property type="molecule type" value="Genomic_DNA"/>
</dbReference>
<dbReference type="InterPro" id="IPR036513">
    <property type="entry name" value="STAS_dom_sf"/>
</dbReference>
<keyword evidence="3" id="KW-1185">Reference proteome</keyword>
<evidence type="ECO:0000313" key="2">
    <source>
        <dbReference type="EMBL" id="MFC7137754.1"/>
    </source>
</evidence>
<dbReference type="SUPFAM" id="SSF52091">
    <property type="entry name" value="SpoIIaa-like"/>
    <property type="match status" value="1"/>
</dbReference>
<protein>
    <submittedName>
        <fullName evidence="1">STAS/SEC14 domain-containing protein</fullName>
    </submittedName>
</protein>